<name>A0A8K0SE76_9HYPO</name>
<evidence type="ECO:0000259" key="6">
    <source>
        <dbReference type="Pfam" id="PF24883"/>
    </source>
</evidence>
<dbReference type="InterPro" id="IPR056125">
    <property type="entry name" value="DUF7708"/>
</dbReference>
<feature type="repeat" description="ANK" evidence="2">
    <location>
        <begin position="966"/>
        <end position="998"/>
    </location>
</feature>
<reference evidence="7" key="1">
    <citation type="journal article" date="2021" name="Nat. Commun.">
        <title>Genetic determinants of endophytism in the Arabidopsis root mycobiome.</title>
        <authorList>
            <person name="Mesny F."/>
            <person name="Miyauchi S."/>
            <person name="Thiergart T."/>
            <person name="Pickel B."/>
            <person name="Atanasova L."/>
            <person name="Karlsson M."/>
            <person name="Huettel B."/>
            <person name="Barry K.W."/>
            <person name="Haridas S."/>
            <person name="Chen C."/>
            <person name="Bauer D."/>
            <person name="Andreopoulos W."/>
            <person name="Pangilinan J."/>
            <person name="LaButti K."/>
            <person name="Riley R."/>
            <person name="Lipzen A."/>
            <person name="Clum A."/>
            <person name="Drula E."/>
            <person name="Henrissat B."/>
            <person name="Kohler A."/>
            <person name="Grigoriev I.V."/>
            <person name="Martin F.M."/>
            <person name="Hacquard S."/>
        </authorList>
    </citation>
    <scope>NUCLEOTIDE SEQUENCE</scope>
    <source>
        <strain evidence="7">MPI-CAGE-CH-0235</strain>
    </source>
</reference>
<feature type="domain" description="GPI inositol-deacylase winged helix" evidence="4">
    <location>
        <begin position="568"/>
        <end position="654"/>
    </location>
</feature>
<protein>
    <recommendedName>
        <fullName evidence="9">NACHT domain-containing protein</fullName>
    </recommendedName>
</protein>
<evidence type="ECO:0000259" key="4">
    <source>
        <dbReference type="Pfam" id="PF22939"/>
    </source>
</evidence>
<feature type="domain" description="DUF7708" evidence="5">
    <location>
        <begin position="79"/>
        <end position="214"/>
    </location>
</feature>
<dbReference type="Pfam" id="PF24809">
    <property type="entry name" value="DUF7708"/>
    <property type="match status" value="1"/>
</dbReference>
<dbReference type="SUPFAM" id="SSF52540">
    <property type="entry name" value="P-loop containing nucleoside triphosphate hydrolases"/>
    <property type="match status" value="1"/>
</dbReference>
<evidence type="ECO:0000259" key="5">
    <source>
        <dbReference type="Pfam" id="PF24809"/>
    </source>
</evidence>
<dbReference type="Gene3D" id="1.25.40.20">
    <property type="entry name" value="Ankyrin repeat-containing domain"/>
    <property type="match status" value="1"/>
</dbReference>
<evidence type="ECO:0000313" key="7">
    <source>
        <dbReference type="EMBL" id="KAH7304083.1"/>
    </source>
</evidence>
<comment type="caution">
    <text evidence="7">The sequence shown here is derived from an EMBL/GenBank/DDBJ whole genome shotgun (WGS) entry which is preliminary data.</text>
</comment>
<dbReference type="Gene3D" id="3.40.50.300">
    <property type="entry name" value="P-loop containing nucleotide triphosphate hydrolases"/>
    <property type="match status" value="1"/>
</dbReference>
<dbReference type="PANTHER" id="PTHR10039">
    <property type="entry name" value="AMELOGENIN"/>
    <property type="match status" value="1"/>
</dbReference>
<dbReference type="AlphaFoldDB" id="A0A8K0SE76"/>
<evidence type="ECO:0000256" key="1">
    <source>
        <dbReference type="ARBA" id="ARBA00022737"/>
    </source>
</evidence>
<keyword evidence="8" id="KW-1185">Reference proteome</keyword>
<dbReference type="Pfam" id="PF12796">
    <property type="entry name" value="Ank_2"/>
    <property type="match status" value="1"/>
</dbReference>
<dbReference type="InterPro" id="IPR056884">
    <property type="entry name" value="NPHP3-like_N"/>
</dbReference>
<dbReference type="Proteomes" id="UP000813444">
    <property type="component" value="Unassembled WGS sequence"/>
</dbReference>
<dbReference type="SMART" id="SM00248">
    <property type="entry name" value="ANK"/>
    <property type="match status" value="4"/>
</dbReference>
<dbReference type="InterPro" id="IPR002110">
    <property type="entry name" value="Ankyrin_rpt"/>
</dbReference>
<sequence>MDAAVASTPAGSSTAGPQKALQDAIDGFHSILTVDQRDKLAHIGAIRDAQSAMIFTAQLDRETQLKKGRGVAGRFISVLQSVQAFSAVVDTFVSSNPEIAALVWGSIKFALLIVVNFTSYFEALSSLFMSFSNHCPRFSEYQALYPASTRLQKALCDFHASIIRCCKHILEAVQRPWQKQLLKAFSQSFSQEFRPDVNDIRNLAKEVTSEINLAKFLVDDQEQKLQAMERAAASKQRLVLQKFIPRMEKGLDTVNKLRMEKSMRQSREEQQKLFEFLSSHDYITPFREASKKRQCDTAEWIFATPEFSQWYYGKGPSLLWCSGKIGSGKTILCANVINHVLAKQVQDTQVTFFFLQYDHSDSLQAETTIRSIIRQSIDTISLPENIRCQLKEWSQKRFVELQAWIELAQEAINFWKSFYVFIDGLDESDAVERRALLDALSLLTSACPGLRILITSRDSVIVDLKGRFPELKRILMSPGTLSSDIGLYIEAAVQERIRNEDLMVYDPSLIDEIKERLRDHADGMFLWVTFLINELCIASCDDDIRRFLHSLPRDLEETFNRALSRIITRQRRSEVTQKVFRWVAAAKQPLALDELQEAISIDIGQEYSKPERMVRGIDHIALWCENLIQVTEGTLLVQFAHSTVHDFLVKASLPRELSGFRICPAEADHFLGEICVTYLHFNDFKTTVAHRPKPLQVNPMAIATAALGQRSGGAKLATQVAGLAFRPKQSRENPDLSGVFAPDGMADNNRRLDKLTQDHPFLQYAARHWVSHTVKFQKEKSITWRLWHHMVLIGHSLACEPWKETTARSRIDAILLWSHREHHYPLLRCSLNASILPTDERDELFELSGRQGDFGAIAVFLEAEYCSLRGMNMALRAASGGGHLQVVERLLAAGANVTPIALELASRNGHLQVFKRLLATGANRLLAAGADRSADVLEHASAAGHVQVVERLLAAGADVNADAAGFGETALYAASMGGHLQVVEQLLAAGADVNADAAGFGRTALYAASADGHPQEHLRQLPEMAVLRLWSCCVEMYFERGFKPFSSQSSVFSNKLSSIDLISSLSSEGAFPKSLVRTPLGHTNRNSHTVNLYTKMGYSSSAPQPTERQHTLDIFNSLRS</sequence>
<dbReference type="InterPro" id="IPR054471">
    <property type="entry name" value="GPIID_WHD"/>
</dbReference>
<dbReference type="Pfam" id="PF24883">
    <property type="entry name" value="NPHP3_N"/>
    <property type="match status" value="1"/>
</dbReference>
<gene>
    <name evidence="7" type="ORF">B0I35DRAFT_401700</name>
</gene>
<evidence type="ECO:0000256" key="3">
    <source>
        <dbReference type="SAM" id="MobiDB-lite"/>
    </source>
</evidence>
<feature type="region of interest" description="Disordered" evidence="3">
    <location>
        <begin position="1098"/>
        <end position="1120"/>
    </location>
</feature>
<evidence type="ECO:0008006" key="9">
    <source>
        <dbReference type="Google" id="ProtNLM"/>
    </source>
</evidence>
<evidence type="ECO:0000256" key="2">
    <source>
        <dbReference type="PROSITE-ProRule" id="PRU00023"/>
    </source>
</evidence>
<keyword evidence="1" id="KW-0677">Repeat</keyword>
<dbReference type="PANTHER" id="PTHR10039:SF10">
    <property type="entry name" value="NACHT DOMAIN-CONTAINING PROTEIN"/>
    <property type="match status" value="1"/>
</dbReference>
<dbReference type="OrthoDB" id="7464126at2759"/>
<keyword evidence="2" id="KW-0040">ANK repeat</keyword>
<dbReference type="InterPro" id="IPR027417">
    <property type="entry name" value="P-loop_NTPase"/>
</dbReference>
<accession>A0A8K0SE76</accession>
<dbReference type="EMBL" id="JAGPNK010000026">
    <property type="protein sequence ID" value="KAH7304083.1"/>
    <property type="molecule type" value="Genomic_DNA"/>
</dbReference>
<dbReference type="InterPro" id="IPR036770">
    <property type="entry name" value="Ankyrin_rpt-contain_sf"/>
</dbReference>
<organism evidence="7 8">
    <name type="scientific">Stachybotrys elegans</name>
    <dbReference type="NCBI Taxonomy" id="80388"/>
    <lineage>
        <taxon>Eukaryota</taxon>
        <taxon>Fungi</taxon>
        <taxon>Dikarya</taxon>
        <taxon>Ascomycota</taxon>
        <taxon>Pezizomycotina</taxon>
        <taxon>Sordariomycetes</taxon>
        <taxon>Hypocreomycetidae</taxon>
        <taxon>Hypocreales</taxon>
        <taxon>Stachybotryaceae</taxon>
        <taxon>Stachybotrys</taxon>
    </lineage>
</organism>
<evidence type="ECO:0000313" key="8">
    <source>
        <dbReference type="Proteomes" id="UP000813444"/>
    </source>
</evidence>
<dbReference type="PROSITE" id="PS50297">
    <property type="entry name" value="ANK_REP_REGION"/>
    <property type="match status" value="2"/>
</dbReference>
<dbReference type="PROSITE" id="PS50088">
    <property type="entry name" value="ANK_REPEAT"/>
    <property type="match status" value="2"/>
</dbReference>
<feature type="domain" description="Nephrocystin 3-like N-terminal" evidence="6">
    <location>
        <begin position="296"/>
        <end position="457"/>
    </location>
</feature>
<proteinExistence type="predicted"/>
<feature type="repeat" description="ANK" evidence="2">
    <location>
        <begin position="932"/>
        <end position="964"/>
    </location>
</feature>
<dbReference type="Pfam" id="PF22939">
    <property type="entry name" value="WHD_GPIID"/>
    <property type="match status" value="1"/>
</dbReference>
<dbReference type="SUPFAM" id="SSF48403">
    <property type="entry name" value="Ankyrin repeat"/>
    <property type="match status" value="1"/>
</dbReference>